<proteinExistence type="inferred from homology"/>
<dbReference type="Pfam" id="PF00318">
    <property type="entry name" value="Ribosomal_S2"/>
    <property type="match status" value="1"/>
</dbReference>
<evidence type="ECO:0000256" key="3">
    <source>
        <dbReference type="ARBA" id="ARBA00023274"/>
    </source>
</evidence>
<dbReference type="PANTHER" id="PTHR12534">
    <property type="entry name" value="30S RIBOSOMAL PROTEIN S2 PROKARYOTIC AND ORGANELLAR"/>
    <property type="match status" value="1"/>
</dbReference>
<protein>
    <recommendedName>
        <fullName evidence="4">Small ribosomal subunit protein uS2c</fullName>
    </recommendedName>
    <alternativeName>
        <fullName evidence="5">30S ribosomal protein S2, chloroplastic</fullName>
    </alternativeName>
</protein>
<dbReference type="InterPro" id="IPR005706">
    <property type="entry name" value="Ribosomal_uS2_bac/mit/plastid"/>
</dbReference>
<reference evidence="7 8" key="1">
    <citation type="submission" date="2019-04" db="EMBL/GenBank/DDBJ databases">
        <title>An improved genome assembly and genetic linkage map for asparagus bean, Vigna unguiculata ssp. sesquipedialis.</title>
        <authorList>
            <person name="Xia Q."/>
            <person name="Zhang R."/>
            <person name="Dong Y."/>
        </authorList>
    </citation>
    <scope>NUCLEOTIDE SEQUENCE [LARGE SCALE GENOMIC DNA]</scope>
    <source>
        <tissue evidence="7">Leaf</tissue>
    </source>
</reference>
<evidence type="ECO:0000256" key="1">
    <source>
        <dbReference type="ARBA" id="ARBA00006242"/>
    </source>
</evidence>
<dbReference type="PROSITE" id="PS00963">
    <property type="entry name" value="RIBOSOMAL_S2_2"/>
    <property type="match status" value="1"/>
</dbReference>
<organism evidence="7 8">
    <name type="scientific">Vigna unguiculata</name>
    <name type="common">Cowpea</name>
    <dbReference type="NCBI Taxonomy" id="3917"/>
    <lineage>
        <taxon>Eukaryota</taxon>
        <taxon>Viridiplantae</taxon>
        <taxon>Streptophyta</taxon>
        <taxon>Embryophyta</taxon>
        <taxon>Tracheophyta</taxon>
        <taxon>Spermatophyta</taxon>
        <taxon>Magnoliopsida</taxon>
        <taxon>eudicotyledons</taxon>
        <taxon>Gunneridae</taxon>
        <taxon>Pentapetalae</taxon>
        <taxon>rosids</taxon>
        <taxon>fabids</taxon>
        <taxon>Fabales</taxon>
        <taxon>Fabaceae</taxon>
        <taxon>Papilionoideae</taxon>
        <taxon>50 kb inversion clade</taxon>
        <taxon>NPAAA clade</taxon>
        <taxon>indigoferoid/millettioid clade</taxon>
        <taxon>Phaseoleae</taxon>
        <taxon>Vigna</taxon>
    </lineage>
</organism>
<dbReference type="GO" id="GO:0003735">
    <property type="term" value="F:structural constituent of ribosome"/>
    <property type="evidence" value="ECO:0007669"/>
    <property type="project" value="InterPro"/>
</dbReference>
<comment type="similarity">
    <text evidence="1 6">Belongs to the universal ribosomal protein uS2 family.</text>
</comment>
<dbReference type="EMBL" id="CP039351">
    <property type="protein sequence ID" value="QCD99355.1"/>
    <property type="molecule type" value="Genomic_DNA"/>
</dbReference>
<dbReference type="InterPro" id="IPR023591">
    <property type="entry name" value="Ribosomal_uS2_flav_dom_sf"/>
</dbReference>
<dbReference type="SUPFAM" id="SSF52313">
    <property type="entry name" value="Ribosomal protein S2"/>
    <property type="match status" value="1"/>
</dbReference>
<evidence type="ECO:0000256" key="2">
    <source>
        <dbReference type="ARBA" id="ARBA00022980"/>
    </source>
</evidence>
<evidence type="ECO:0000256" key="6">
    <source>
        <dbReference type="RuleBase" id="RU003631"/>
    </source>
</evidence>
<dbReference type="AlphaFoldDB" id="A0A4D6MDB8"/>
<gene>
    <name evidence="7" type="ORF">DEO72_LG7g636</name>
</gene>
<dbReference type="PANTHER" id="PTHR12534:SF0">
    <property type="entry name" value="SMALL RIBOSOMAL SUBUNIT PROTEIN US2M"/>
    <property type="match status" value="1"/>
</dbReference>
<sequence length="152" mass="16920">MKGLPDIVIIVDQQEEYTALRECITLKIPTICLIDTNSDPDLVDISIPTNNDAITSIRLILNKLVFAICDDVPINFLKNTCQLYRSSEDSRHIMHLPKQDIGGAAIARAMPKSVKRRREHCGEALWQTAGDESGVVKLGDGIACAETDKYYF</sequence>
<dbReference type="InterPro" id="IPR001865">
    <property type="entry name" value="Ribosomal_uS2"/>
</dbReference>
<evidence type="ECO:0000256" key="5">
    <source>
        <dbReference type="ARBA" id="ARBA00035546"/>
    </source>
</evidence>
<keyword evidence="2 6" id="KW-0689">Ribosomal protein</keyword>
<keyword evidence="3 6" id="KW-0687">Ribonucleoprotein</keyword>
<dbReference type="PRINTS" id="PR00395">
    <property type="entry name" value="RIBOSOMALS2"/>
</dbReference>
<evidence type="ECO:0000313" key="7">
    <source>
        <dbReference type="EMBL" id="QCD99355.1"/>
    </source>
</evidence>
<dbReference type="Gene3D" id="3.40.50.10490">
    <property type="entry name" value="Glucose-6-phosphate isomerase like protein, domain 1"/>
    <property type="match status" value="1"/>
</dbReference>
<keyword evidence="8" id="KW-1185">Reference proteome</keyword>
<evidence type="ECO:0000313" key="8">
    <source>
        <dbReference type="Proteomes" id="UP000501690"/>
    </source>
</evidence>
<dbReference type="GO" id="GO:0006412">
    <property type="term" value="P:translation"/>
    <property type="evidence" value="ECO:0007669"/>
    <property type="project" value="InterPro"/>
</dbReference>
<dbReference type="Proteomes" id="UP000501690">
    <property type="component" value="Linkage Group LG7"/>
</dbReference>
<dbReference type="InterPro" id="IPR018130">
    <property type="entry name" value="Ribosomal_uS2_CS"/>
</dbReference>
<dbReference type="CDD" id="cd01425">
    <property type="entry name" value="RPS2"/>
    <property type="match status" value="1"/>
</dbReference>
<name>A0A4D6MDB8_VIGUN</name>
<accession>A0A4D6MDB8</accession>
<evidence type="ECO:0000256" key="4">
    <source>
        <dbReference type="ARBA" id="ARBA00035155"/>
    </source>
</evidence>
<dbReference type="GO" id="GO:0005763">
    <property type="term" value="C:mitochondrial small ribosomal subunit"/>
    <property type="evidence" value="ECO:0007669"/>
    <property type="project" value="TreeGrafter"/>
</dbReference>